<evidence type="ECO:0000313" key="2">
    <source>
        <dbReference type="EMBL" id="OMJ16103.1"/>
    </source>
</evidence>
<sequence length="81" mass="9378">MSSFIDSWSNNCVEKTKLFFSNDIESPNVSRDENSGKINDDSIDKNKIDGYEDTILIPTIQMSPLFIDDDERVYEPRRKEA</sequence>
<dbReference type="Proteomes" id="UP000187283">
    <property type="component" value="Unassembled WGS sequence"/>
</dbReference>
<dbReference type="EMBL" id="LSSN01004366">
    <property type="protein sequence ID" value="OMJ11635.1"/>
    <property type="molecule type" value="Genomic_DNA"/>
</dbReference>
<accession>A0A1R1XNB6</accession>
<protein>
    <submittedName>
        <fullName evidence="2">Uncharacterized protein</fullName>
    </submittedName>
</protein>
<reference evidence="2 3" key="1">
    <citation type="submission" date="2017-01" db="EMBL/GenBank/DDBJ databases">
        <authorList>
            <person name="Mah S.A."/>
            <person name="Swanson W.J."/>
            <person name="Moy G.W."/>
            <person name="Vacquier V.D."/>
        </authorList>
    </citation>
    <scope>NUCLEOTIDE SEQUENCE [LARGE SCALE GENOMIC DNA]</scope>
    <source>
        <strain evidence="2 3">GSMNP</strain>
    </source>
</reference>
<organism evidence="2 3">
    <name type="scientific">Smittium culicis</name>
    <dbReference type="NCBI Taxonomy" id="133412"/>
    <lineage>
        <taxon>Eukaryota</taxon>
        <taxon>Fungi</taxon>
        <taxon>Fungi incertae sedis</taxon>
        <taxon>Zoopagomycota</taxon>
        <taxon>Kickxellomycotina</taxon>
        <taxon>Harpellomycetes</taxon>
        <taxon>Harpellales</taxon>
        <taxon>Legeriomycetaceae</taxon>
        <taxon>Smittium</taxon>
    </lineage>
</organism>
<keyword evidence="3" id="KW-1185">Reference proteome</keyword>
<dbReference type="EMBL" id="LSSN01002452">
    <property type="protein sequence ID" value="OMJ16103.1"/>
    <property type="molecule type" value="Genomic_DNA"/>
</dbReference>
<comment type="caution">
    <text evidence="2">The sequence shown here is derived from an EMBL/GenBank/DDBJ whole genome shotgun (WGS) entry which is preliminary data.</text>
</comment>
<evidence type="ECO:0000313" key="3">
    <source>
        <dbReference type="Proteomes" id="UP000187283"/>
    </source>
</evidence>
<evidence type="ECO:0000313" key="1">
    <source>
        <dbReference type="EMBL" id="OMJ11635.1"/>
    </source>
</evidence>
<dbReference type="AlphaFoldDB" id="A0A1R1XNB6"/>
<proteinExistence type="predicted"/>
<gene>
    <name evidence="2" type="ORF">AYI70_g6817</name>
    <name evidence="1" type="ORF">AYI70_g9594</name>
</gene>
<name>A0A1R1XNB6_9FUNG</name>